<feature type="compositionally biased region" description="Polar residues" evidence="1">
    <location>
        <begin position="84"/>
        <end position="97"/>
    </location>
</feature>
<reference evidence="2 3" key="1">
    <citation type="submission" date="2016-02" db="EMBL/GenBank/DDBJ databases">
        <title>Biosynthesis of antibiotic leucinostatins and their inhibition on Phytophthora in bio-control Purpureocillium lilacinum.</title>
        <authorList>
            <person name="Wang G."/>
            <person name="Liu Z."/>
            <person name="Lin R."/>
            <person name="Li E."/>
            <person name="Mao Z."/>
            <person name="Ling J."/>
            <person name="Yin W."/>
            <person name="Xie B."/>
        </authorList>
    </citation>
    <scope>NUCLEOTIDE SEQUENCE [LARGE SCALE GENOMIC DNA]</scope>
    <source>
        <strain evidence="2">PLFJ-1</strain>
    </source>
</reference>
<sequence>MPQGRGRPRSSGLRPCSRGTHAFVSGSGGLTQLGGQSLNEEKQCTVRYEVHDGRRRQRWGEGTHGQDGEFRPREAARLVPSRGAPQTGSARNGNSRTAGAARLDEANMEPTIVGLDRRQSPARFGEWCITVTHSHSWLVTLVPSFPASSERRSYHRTDHPKKFPGGGANTLGAREKAWLRAPMHDHGRPRQAARAVGMMSFHCREQDLAGAGWRASLLRLEPWSLIGRERRTCVRRSGTPRRTTRRNSSGGGEAHLVRGPGATRPRLDMVMSVVCVRLLVPDASECMDGQRWPSADGRERQHAGPRGVDKRTRIADPLAPFVGVGVEIGQRVGRATCLLYRGFAAGLPAVLYWYCTSLPSMVVCPELQTAQLPTSANGTVGGNRKHGEKASFLAPDDVLVHDSRQSPLPRGRRGRPLALRMGPQASSRCEMRLVRHLAQEGRVLGR</sequence>
<feature type="region of interest" description="Disordered" evidence="1">
    <location>
        <begin position="1"/>
        <end position="39"/>
    </location>
</feature>
<comment type="caution">
    <text evidence="2">The sequence shown here is derived from an EMBL/GenBank/DDBJ whole genome shotgun (WGS) entry which is preliminary data.</text>
</comment>
<protein>
    <submittedName>
        <fullName evidence="2">Uncharacterized protein</fullName>
    </submittedName>
</protein>
<dbReference type="AlphaFoldDB" id="A0A179H095"/>
<evidence type="ECO:0000256" key="1">
    <source>
        <dbReference type="SAM" id="MobiDB-lite"/>
    </source>
</evidence>
<gene>
    <name evidence="2" type="ORF">VFPFJ_08743</name>
</gene>
<name>A0A179H095_PURLI</name>
<dbReference type="EMBL" id="LSBI01000008">
    <property type="protein sequence ID" value="OAQ82940.1"/>
    <property type="molecule type" value="Genomic_DNA"/>
</dbReference>
<dbReference type="Proteomes" id="UP000078340">
    <property type="component" value="Unassembled WGS sequence"/>
</dbReference>
<evidence type="ECO:0000313" key="3">
    <source>
        <dbReference type="Proteomes" id="UP000078340"/>
    </source>
</evidence>
<organism evidence="2 3">
    <name type="scientific">Purpureocillium lilacinum</name>
    <name type="common">Paecilomyces lilacinus</name>
    <dbReference type="NCBI Taxonomy" id="33203"/>
    <lineage>
        <taxon>Eukaryota</taxon>
        <taxon>Fungi</taxon>
        <taxon>Dikarya</taxon>
        <taxon>Ascomycota</taxon>
        <taxon>Pezizomycotina</taxon>
        <taxon>Sordariomycetes</taxon>
        <taxon>Hypocreomycetidae</taxon>
        <taxon>Hypocreales</taxon>
        <taxon>Ophiocordycipitaceae</taxon>
        <taxon>Purpureocillium</taxon>
    </lineage>
</organism>
<proteinExistence type="predicted"/>
<feature type="region of interest" description="Disordered" evidence="1">
    <location>
        <begin position="236"/>
        <end position="260"/>
    </location>
</feature>
<feature type="compositionally biased region" description="Low complexity" evidence="1">
    <location>
        <begin position="1"/>
        <end position="19"/>
    </location>
</feature>
<feature type="region of interest" description="Disordered" evidence="1">
    <location>
        <begin position="79"/>
        <end position="99"/>
    </location>
</feature>
<accession>A0A179H095</accession>
<evidence type="ECO:0000313" key="2">
    <source>
        <dbReference type="EMBL" id="OAQ82940.1"/>
    </source>
</evidence>